<dbReference type="PANTHER" id="PTHR48033:SF10">
    <property type="entry name" value="RNA-BINDING PROTEIN SQUID"/>
    <property type="match status" value="1"/>
</dbReference>
<feature type="domain" description="RRM" evidence="5">
    <location>
        <begin position="21"/>
        <end position="93"/>
    </location>
</feature>
<evidence type="ECO:0000256" key="1">
    <source>
        <dbReference type="ARBA" id="ARBA00004123"/>
    </source>
</evidence>
<comment type="subcellular location">
    <subcellularLocation>
        <location evidence="1">Nucleus</location>
    </subcellularLocation>
</comment>
<dbReference type="Proteomes" id="UP000261560">
    <property type="component" value="Unplaced"/>
</dbReference>
<dbReference type="Gene3D" id="3.30.70.330">
    <property type="match status" value="1"/>
</dbReference>
<feature type="region of interest" description="Disordered" evidence="4">
    <location>
        <begin position="59"/>
        <end position="165"/>
    </location>
</feature>
<dbReference type="GeneTree" id="ENSGT01000000220162"/>
<dbReference type="GO" id="GO:0000785">
    <property type="term" value="C:chromatin"/>
    <property type="evidence" value="ECO:0007669"/>
    <property type="project" value="TreeGrafter"/>
</dbReference>
<keyword evidence="3" id="KW-0694">RNA-binding</keyword>
<accession>A0A3B3CXI0</accession>
<dbReference type="GO" id="GO:0010468">
    <property type="term" value="P:regulation of gene expression"/>
    <property type="evidence" value="ECO:0007669"/>
    <property type="project" value="TreeGrafter"/>
</dbReference>
<keyword evidence="7" id="KW-1185">Reference proteome</keyword>
<dbReference type="SUPFAM" id="SSF54928">
    <property type="entry name" value="RNA-binding domain, RBD"/>
    <property type="match status" value="1"/>
</dbReference>
<dbReference type="InterPro" id="IPR035979">
    <property type="entry name" value="RBD_domain_sf"/>
</dbReference>
<sequence length="188" mass="20844">MTRLHVGETRRLQAEDEGGQKKIFVGGLKNDIFEFQLTQYFSQYGQAEKSEIMKDMGTGRNRGFGTSQIPQQQTKLQIQGEDGTTPRVVEGNQNGYGSRNYPGNNTNGEYGGSHGAEYSDQGSPATDWRPVQGVPRLRPSVAGIGSGTPRPRKGRSGQEDGWMEDETKRILKTHLKTKTLFSYFSPVP</sequence>
<name>A0A3B3CXI0_ORYME</name>
<dbReference type="Ensembl" id="ENSOMET00000014574.1">
    <property type="protein sequence ID" value="ENSOMEP00000022513.1"/>
    <property type="gene ID" value="ENSOMEG00000002091.1"/>
</dbReference>
<evidence type="ECO:0000256" key="2">
    <source>
        <dbReference type="ARBA" id="ARBA00023242"/>
    </source>
</evidence>
<dbReference type="AlphaFoldDB" id="A0A3B3CXI0"/>
<organism evidence="6 7">
    <name type="scientific">Oryzias melastigma</name>
    <name type="common">Marine medaka</name>
    <dbReference type="NCBI Taxonomy" id="30732"/>
    <lineage>
        <taxon>Eukaryota</taxon>
        <taxon>Metazoa</taxon>
        <taxon>Chordata</taxon>
        <taxon>Craniata</taxon>
        <taxon>Vertebrata</taxon>
        <taxon>Euteleostomi</taxon>
        <taxon>Actinopterygii</taxon>
        <taxon>Neopterygii</taxon>
        <taxon>Teleostei</taxon>
        <taxon>Neoteleostei</taxon>
        <taxon>Acanthomorphata</taxon>
        <taxon>Ovalentaria</taxon>
        <taxon>Atherinomorphae</taxon>
        <taxon>Beloniformes</taxon>
        <taxon>Adrianichthyidae</taxon>
        <taxon>Oryziinae</taxon>
        <taxon>Oryzias</taxon>
    </lineage>
</organism>
<feature type="compositionally biased region" description="Polar residues" evidence="4">
    <location>
        <begin position="91"/>
        <end position="108"/>
    </location>
</feature>
<dbReference type="InterPro" id="IPR012677">
    <property type="entry name" value="Nucleotide-bd_a/b_plait_sf"/>
</dbReference>
<dbReference type="InterPro" id="IPR000504">
    <property type="entry name" value="RRM_dom"/>
</dbReference>
<evidence type="ECO:0000313" key="6">
    <source>
        <dbReference type="Ensembl" id="ENSOMEP00000022513.1"/>
    </source>
</evidence>
<dbReference type="GO" id="GO:0003723">
    <property type="term" value="F:RNA binding"/>
    <property type="evidence" value="ECO:0007669"/>
    <property type="project" value="UniProtKB-UniRule"/>
</dbReference>
<dbReference type="PANTHER" id="PTHR48033">
    <property type="entry name" value="RNA-BINDING (RRM/RBD/RNP MOTIFS) FAMILY PROTEIN"/>
    <property type="match status" value="1"/>
</dbReference>
<evidence type="ECO:0000259" key="5">
    <source>
        <dbReference type="PROSITE" id="PS50102"/>
    </source>
</evidence>
<evidence type="ECO:0000313" key="7">
    <source>
        <dbReference type="Proteomes" id="UP000261560"/>
    </source>
</evidence>
<evidence type="ECO:0000256" key="3">
    <source>
        <dbReference type="PROSITE-ProRule" id="PRU00176"/>
    </source>
</evidence>
<keyword evidence="2" id="KW-0539">Nucleus</keyword>
<feature type="compositionally biased region" description="Low complexity" evidence="4">
    <location>
        <begin position="68"/>
        <end position="79"/>
    </location>
</feature>
<proteinExistence type="predicted"/>
<dbReference type="GO" id="GO:0005654">
    <property type="term" value="C:nucleoplasm"/>
    <property type="evidence" value="ECO:0007669"/>
    <property type="project" value="TreeGrafter"/>
</dbReference>
<evidence type="ECO:0000256" key="4">
    <source>
        <dbReference type="SAM" id="MobiDB-lite"/>
    </source>
</evidence>
<dbReference type="PROSITE" id="PS50102">
    <property type="entry name" value="RRM"/>
    <property type="match status" value="1"/>
</dbReference>
<dbReference type="STRING" id="30732.ENSOMEP00000022513"/>
<protein>
    <recommendedName>
        <fullName evidence="5">RRM domain-containing protein</fullName>
    </recommendedName>
</protein>
<dbReference type="PaxDb" id="30732-ENSOMEP00000022513"/>
<reference evidence="6" key="2">
    <citation type="submission" date="2025-09" db="UniProtKB">
        <authorList>
            <consortium name="Ensembl"/>
        </authorList>
    </citation>
    <scope>IDENTIFICATION</scope>
</reference>
<reference evidence="6" key="1">
    <citation type="submission" date="2025-08" db="UniProtKB">
        <authorList>
            <consortium name="Ensembl"/>
        </authorList>
    </citation>
    <scope>IDENTIFICATION</scope>
</reference>
<dbReference type="Pfam" id="PF00076">
    <property type="entry name" value="RRM_1"/>
    <property type="match status" value="1"/>
</dbReference>